<protein>
    <recommendedName>
        <fullName evidence="3">Chitooligosaccharide deacetylase</fullName>
    </recommendedName>
    <alternativeName>
        <fullName evidence="4">Nodulation protein B</fullName>
    </alternativeName>
</protein>
<sequence length="260" mass="29545">MLTFDFDAETLWMARDPENARRPGILSQGKYGAKVGVPKILETLEDAGVPATFFIPGWTVENHTGRCEMILKAGHEIGHHSYSHEWIALDDTAKEVEEMERGLHALKSRLGVVPKGYRSPAGETSENLIRLLDKHGFTYNSSLLDDINPYRHAMPDGRPGPIELPWHWSLDDAPYALFSIKGPRPIFPNSHLKEIFQAEFQEIHRWGGTYNLVMHPQVSGRPSRIALLREMIAWMREFPGVWFANCSQVAEAWATHHEGR</sequence>
<evidence type="ECO:0000259" key="5">
    <source>
        <dbReference type="PROSITE" id="PS51677"/>
    </source>
</evidence>
<dbReference type="InterPro" id="IPR011330">
    <property type="entry name" value="Glyco_hydro/deAcase_b/a-brl"/>
</dbReference>
<dbReference type="Gene3D" id="3.20.20.370">
    <property type="entry name" value="Glycoside hydrolase/deacetylase"/>
    <property type="match status" value="1"/>
</dbReference>
<dbReference type="PANTHER" id="PTHR47561">
    <property type="entry name" value="POLYSACCHARIDE DEACETYLASE FAMILY PROTEIN (AFU_ORTHOLOGUE AFUA_6G05030)"/>
    <property type="match status" value="1"/>
</dbReference>
<comment type="caution">
    <text evidence="6">The sequence shown here is derived from an EMBL/GenBank/DDBJ whole genome shotgun (WGS) entry which is preliminary data.</text>
</comment>
<proteinExistence type="inferred from homology"/>
<organism evidence="6 7">
    <name type="scientific">Dankookia rubra</name>
    <dbReference type="NCBI Taxonomy" id="1442381"/>
    <lineage>
        <taxon>Bacteria</taxon>
        <taxon>Pseudomonadati</taxon>
        <taxon>Pseudomonadota</taxon>
        <taxon>Alphaproteobacteria</taxon>
        <taxon>Acetobacterales</taxon>
        <taxon>Roseomonadaceae</taxon>
        <taxon>Dankookia</taxon>
    </lineage>
</organism>
<evidence type="ECO:0000313" key="6">
    <source>
        <dbReference type="EMBL" id="TDH64366.1"/>
    </source>
</evidence>
<dbReference type="Proteomes" id="UP000295096">
    <property type="component" value="Unassembled WGS sequence"/>
</dbReference>
<evidence type="ECO:0000313" key="7">
    <source>
        <dbReference type="Proteomes" id="UP000295096"/>
    </source>
</evidence>
<dbReference type="GO" id="GO:0005975">
    <property type="term" value="P:carbohydrate metabolic process"/>
    <property type="evidence" value="ECO:0007669"/>
    <property type="project" value="InterPro"/>
</dbReference>
<gene>
    <name evidence="6" type="ORF">E2C06_02935</name>
</gene>
<reference evidence="6 7" key="1">
    <citation type="journal article" date="2016" name="J. Microbiol.">
        <title>Dankookia rubra gen. nov., sp. nov., an alphaproteobacterium isolated from sediment of a shallow stream.</title>
        <authorList>
            <person name="Kim W.H."/>
            <person name="Kim D.H."/>
            <person name="Kang K."/>
            <person name="Ahn T.Y."/>
        </authorList>
    </citation>
    <scope>NUCLEOTIDE SEQUENCE [LARGE SCALE GENOMIC DNA]</scope>
    <source>
        <strain evidence="6 7">JCM30602</strain>
    </source>
</reference>
<evidence type="ECO:0000256" key="4">
    <source>
        <dbReference type="ARBA" id="ARBA00032976"/>
    </source>
</evidence>
<dbReference type="InterPro" id="IPR037950">
    <property type="entry name" value="PgdA-like"/>
</dbReference>
<evidence type="ECO:0000256" key="1">
    <source>
        <dbReference type="ARBA" id="ARBA00003236"/>
    </source>
</evidence>
<feature type="domain" description="NodB homology" evidence="5">
    <location>
        <begin position="23"/>
        <end position="244"/>
    </location>
</feature>
<dbReference type="AlphaFoldDB" id="A0A4R5QM61"/>
<dbReference type="OrthoDB" id="9784220at2"/>
<dbReference type="PANTHER" id="PTHR47561:SF1">
    <property type="entry name" value="POLYSACCHARIDE DEACETYLASE FAMILY PROTEIN (AFU_ORTHOLOGUE AFUA_6G05030)"/>
    <property type="match status" value="1"/>
</dbReference>
<dbReference type="CDD" id="cd10938">
    <property type="entry name" value="CE4_HpPgdA_like"/>
    <property type="match status" value="1"/>
</dbReference>
<dbReference type="InterPro" id="IPR002509">
    <property type="entry name" value="NODB_dom"/>
</dbReference>
<evidence type="ECO:0000256" key="3">
    <source>
        <dbReference type="ARBA" id="ARBA00020071"/>
    </source>
</evidence>
<dbReference type="GO" id="GO:0016810">
    <property type="term" value="F:hydrolase activity, acting on carbon-nitrogen (but not peptide) bonds"/>
    <property type="evidence" value="ECO:0007669"/>
    <property type="project" value="InterPro"/>
</dbReference>
<comment type="similarity">
    <text evidence="2">Belongs to the polysaccharide deacetylase family.</text>
</comment>
<name>A0A4R5QM61_9PROT</name>
<dbReference type="Pfam" id="PF01522">
    <property type="entry name" value="Polysacc_deac_1"/>
    <property type="match status" value="1"/>
</dbReference>
<accession>A0A4R5QM61</accession>
<dbReference type="EMBL" id="SMSJ01000002">
    <property type="protein sequence ID" value="TDH64366.1"/>
    <property type="molecule type" value="Genomic_DNA"/>
</dbReference>
<comment type="function">
    <text evidence="1">Is involved in generating a small heat-stable compound (Nod), an acylated oligomer of N-acetylglucosamine, that stimulates mitosis in various plant protoplasts.</text>
</comment>
<dbReference type="PROSITE" id="PS51677">
    <property type="entry name" value="NODB"/>
    <property type="match status" value="1"/>
</dbReference>
<dbReference type="SUPFAM" id="SSF88713">
    <property type="entry name" value="Glycoside hydrolase/deacetylase"/>
    <property type="match status" value="1"/>
</dbReference>
<keyword evidence="7" id="KW-1185">Reference proteome</keyword>
<evidence type="ECO:0000256" key="2">
    <source>
        <dbReference type="ARBA" id="ARBA00010973"/>
    </source>
</evidence>